<dbReference type="CDD" id="cd00158">
    <property type="entry name" value="RHOD"/>
    <property type="match status" value="1"/>
</dbReference>
<feature type="domain" description="Rhodanese" evidence="2">
    <location>
        <begin position="360"/>
        <end position="448"/>
    </location>
</feature>
<dbReference type="AlphaFoldDB" id="A0A2A4EHK7"/>
<evidence type="ECO:0000313" key="3">
    <source>
        <dbReference type="EMBL" id="EGQ4385804.1"/>
    </source>
</evidence>
<gene>
    <name evidence="4" type="ORF">DD902_03840</name>
    <name evidence="3" type="ORF">EGV54_12160</name>
</gene>
<dbReference type="PANTHER" id="PTHR43084:SF1">
    <property type="entry name" value="PERSULFIDE DIOXYGENASE ETHE1, MITOCHONDRIAL"/>
    <property type="match status" value="1"/>
</dbReference>
<dbReference type="GO" id="GO:0016787">
    <property type="term" value="F:hydrolase activity"/>
    <property type="evidence" value="ECO:0007669"/>
    <property type="project" value="UniProtKB-KW"/>
</dbReference>
<dbReference type="GO" id="GO:0050313">
    <property type="term" value="F:sulfur dioxygenase activity"/>
    <property type="evidence" value="ECO:0007669"/>
    <property type="project" value="InterPro"/>
</dbReference>
<dbReference type="EMBL" id="AAXKXX010000025">
    <property type="protein sequence ID" value="EGQ4385804.1"/>
    <property type="molecule type" value="Genomic_DNA"/>
</dbReference>
<dbReference type="FunFam" id="3.60.15.10:FF:000030">
    <property type="entry name" value="Metallo-beta-lactamase family protein"/>
    <property type="match status" value="1"/>
</dbReference>
<dbReference type="Pfam" id="PF00581">
    <property type="entry name" value="Rhodanese"/>
    <property type="match status" value="1"/>
</dbReference>
<dbReference type="RefSeq" id="WP_037544068.1">
    <property type="nucleotide sequence ID" value="NZ_BAAFHP010000012.1"/>
</dbReference>
<dbReference type="SMART" id="SM00450">
    <property type="entry name" value="RHOD"/>
    <property type="match status" value="1"/>
</dbReference>
<dbReference type="InterPro" id="IPR044528">
    <property type="entry name" value="POD-like_MBL-fold"/>
</dbReference>
<dbReference type="Pfam" id="PF00753">
    <property type="entry name" value="Lactamase_B"/>
    <property type="match status" value="1"/>
</dbReference>
<dbReference type="InterPro" id="IPR036873">
    <property type="entry name" value="Rhodanese-like_dom_sf"/>
</dbReference>
<dbReference type="EMBL" id="QEIT01000019">
    <property type="protein sequence ID" value="PWZ76060.1"/>
    <property type="molecule type" value="Genomic_DNA"/>
</dbReference>
<dbReference type="GO" id="GO:0070813">
    <property type="term" value="P:hydrogen sulfide metabolic process"/>
    <property type="evidence" value="ECO:0007669"/>
    <property type="project" value="TreeGrafter"/>
</dbReference>
<reference evidence="4 5" key="1">
    <citation type="journal article" date="2018" name="Vet. Microbiol.">
        <title>Clonal diversity and geographic distribution of methicillin-resistant Staphylococcus pseudintermedius from Australian animals: Discovery of novel sequence types.</title>
        <authorList>
            <person name="Worthing K.A."/>
            <person name="Abraham S."/>
            <person name="Coombs G.W."/>
            <person name="Pang S."/>
            <person name="Saputra S."/>
            <person name="Jordan D."/>
            <person name="Trott D.J."/>
            <person name="Norris J.M."/>
        </authorList>
    </citation>
    <scope>NUCLEOTIDE SEQUENCE [LARGE SCALE GENOMIC DNA]</scope>
    <source>
        <strain evidence="4 5">ST525 1</strain>
    </source>
</reference>
<dbReference type="SMR" id="A0A2A4EHK7"/>
<dbReference type="SUPFAM" id="SSF52821">
    <property type="entry name" value="Rhodanese/Cell cycle control phosphatase"/>
    <property type="match status" value="2"/>
</dbReference>
<dbReference type="Gene3D" id="3.60.15.10">
    <property type="entry name" value="Ribonuclease Z/Hydroxyacylglutathione hydrolase-like"/>
    <property type="match status" value="1"/>
</dbReference>
<protein>
    <submittedName>
        <fullName evidence="4">MBL fold metallo-hydrolase</fullName>
    </submittedName>
</protein>
<name>A0A2A4EHK7_STAPS</name>
<dbReference type="Gene3D" id="3.40.250.10">
    <property type="entry name" value="Rhodanese-like domain"/>
    <property type="match status" value="2"/>
</dbReference>
<reference evidence="3 6" key="2">
    <citation type="submission" date="2018-11" db="EMBL/GenBank/DDBJ databases">
        <authorList>
            <consortium name="Veterinary Laboratory Investigation and Response Network"/>
        </authorList>
    </citation>
    <scope>NUCLEOTIDE SEQUENCE [LARGE SCALE GENOMIC DNA]</scope>
    <source>
        <strain evidence="3 6">SPSE-18-VL-LA-PA-Ryan-0021</strain>
    </source>
</reference>
<dbReference type="Proteomes" id="UP000600220">
    <property type="component" value="Unassembled WGS sequence"/>
</dbReference>
<dbReference type="InterPro" id="IPR001279">
    <property type="entry name" value="Metallo-B-lactamas"/>
</dbReference>
<comment type="caution">
    <text evidence="4">The sequence shown here is derived from an EMBL/GenBank/DDBJ whole genome shotgun (WGS) entry which is preliminary data.</text>
</comment>
<dbReference type="SUPFAM" id="SSF56281">
    <property type="entry name" value="Metallo-hydrolase/oxidoreductase"/>
    <property type="match status" value="1"/>
</dbReference>
<dbReference type="InterPro" id="IPR036866">
    <property type="entry name" value="RibonucZ/Hydroxyglut_hydro"/>
</dbReference>
<evidence type="ECO:0000256" key="1">
    <source>
        <dbReference type="ARBA" id="ARBA00022723"/>
    </source>
</evidence>
<dbReference type="GO" id="GO:0006749">
    <property type="term" value="P:glutathione metabolic process"/>
    <property type="evidence" value="ECO:0007669"/>
    <property type="project" value="InterPro"/>
</dbReference>
<keyword evidence="6" id="KW-1185">Reference proteome</keyword>
<dbReference type="Proteomes" id="UP000246800">
    <property type="component" value="Unassembled WGS sequence"/>
</dbReference>
<dbReference type="InterPro" id="IPR051682">
    <property type="entry name" value="Mito_Persulfide_Diox"/>
</dbReference>
<evidence type="ECO:0000313" key="4">
    <source>
        <dbReference type="EMBL" id="PWZ76060.1"/>
    </source>
</evidence>
<feature type="domain" description="Rhodanese" evidence="2">
    <location>
        <begin position="276"/>
        <end position="345"/>
    </location>
</feature>
<accession>A0A2A4EHK7</accession>
<dbReference type="SMART" id="SM00849">
    <property type="entry name" value="Lactamase_B"/>
    <property type="match status" value="1"/>
</dbReference>
<dbReference type="PANTHER" id="PTHR43084">
    <property type="entry name" value="PERSULFIDE DIOXYGENASE ETHE1"/>
    <property type="match status" value="1"/>
</dbReference>
<keyword evidence="1" id="KW-0479">Metal-binding</keyword>
<proteinExistence type="predicted"/>
<dbReference type="CDD" id="cd07724">
    <property type="entry name" value="POD-like_MBL-fold"/>
    <property type="match status" value="1"/>
</dbReference>
<keyword evidence="4" id="KW-0378">Hydrolase</keyword>
<sequence>MYFKQFYNEHLSQASYLIGCQRTGEAMIIDPVRDLSEYIKTAEKEGLRIDYATETHIHADFASGIRDAAEKLNATIFISGEGNESLGYRNIPEQAKFVKDGDVIQVGYIKIEVLHTPGHTPESISFLLTDEGAGATQPMGLFTGDFIFVGDIGRPDLLEKAVQIEGSTAVGAKQMYQSIARVRKLPDFIQIWPGHGAGSPCGKSLGAIPMTTLGYEKQNNWAFNQPDEDTFITTLTTNQPEPPKHFAQMKQMNQYGGARYEPYLVSPSYSEDRMMIDLRSAHAFHGGHVVGAINIPYNQNFINQIGWYLDYDASIDLIGDKQVVDRATKTLQLIGYDNVAGYKQPQGSIVTQHVHSKDFIGDEEHVLDVRTDQEWHNGHLPQAVHVPHGQLKDATLPFNKEDEIYVHCQSGVRSSIAVGLLEAKGYYNVINIREGYIAFSDETKNKIVK</sequence>
<organism evidence="4 5">
    <name type="scientific">Staphylococcus pseudintermedius</name>
    <dbReference type="NCBI Taxonomy" id="283734"/>
    <lineage>
        <taxon>Bacteria</taxon>
        <taxon>Bacillati</taxon>
        <taxon>Bacillota</taxon>
        <taxon>Bacilli</taxon>
        <taxon>Bacillales</taxon>
        <taxon>Staphylococcaceae</taxon>
        <taxon>Staphylococcus</taxon>
        <taxon>Staphylococcus intermedius group</taxon>
    </lineage>
</organism>
<evidence type="ECO:0000259" key="2">
    <source>
        <dbReference type="PROSITE" id="PS50206"/>
    </source>
</evidence>
<dbReference type="PROSITE" id="PS50206">
    <property type="entry name" value="RHODANESE_3"/>
    <property type="match status" value="2"/>
</dbReference>
<dbReference type="GO" id="GO:0046872">
    <property type="term" value="F:metal ion binding"/>
    <property type="evidence" value="ECO:0007669"/>
    <property type="project" value="UniProtKB-KW"/>
</dbReference>
<dbReference type="InterPro" id="IPR001763">
    <property type="entry name" value="Rhodanese-like_dom"/>
</dbReference>
<evidence type="ECO:0000313" key="5">
    <source>
        <dbReference type="Proteomes" id="UP000246800"/>
    </source>
</evidence>
<evidence type="ECO:0000313" key="6">
    <source>
        <dbReference type="Proteomes" id="UP000600220"/>
    </source>
</evidence>